<organism evidence="1">
    <name type="scientific">Culex pipiens</name>
    <name type="common">House mosquito</name>
    <dbReference type="NCBI Taxonomy" id="7175"/>
    <lineage>
        <taxon>Eukaryota</taxon>
        <taxon>Metazoa</taxon>
        <taxon>Ecdysozoa</taxon>
        <taxon>Arthropoda</taxon>
        <taxon>Hexapoda</taxon>
        <taxon>Insecta</taxon>
        <taxon>Pterygota</taxon>
        <taxon>Neoptera</taxon>
        <taxon>Endopterygota</taxon>
        <taxon>Diptera</taxon>
        <taxon>Nematocera</taxon>
        <taxon>Culicoidea</taxon>
        <taxon>Culicidae</taxon>
        <taxon>Culicinae</taxon>
        <taxon>Culicini</taxon>
        <taxon>Culex</taxon>
        <taxon>Culex</taxon>
    </lineage>
</organism>
<dbReference type="AlphaFoldDB" id="A0A8D8MSV4"/>
<sequence>MTSRLCKTPTKTMHTRFFLFFVPTTKHLHHSEEEIKSARQYKTHCLTSLVRRRQKVRRILNVYLCCSPLRRELLSQSASIFGGGTYSQTCLAYYCTGWAVEQ</sequence>
<protein>
    <submittedName>
        <fullName evidence="1">(northern house mosquito) hypothetical protein</fullName>
    </submittedName>
</protein>
<name>A0A8D8MSV4_CULPI</name>
<proteinExistence type="predicted"/>
<reference evidence="1" key="1">
    <citation type="submission" date="2021-05" db="EMBL/GenBank/DDBJ databases">
        <authorList>
            <person name="Alioto T."/>
            <person name="Alioto T."/>
            <person name="Gomez Garrido J."/>
        </authorList>
    </citation>
    <scope>NUCLEOTIDE SEQUENCE</scope>
</reference>
<evidence type="ECO:0000313" key="1">
    <source>
        <dbReference type="EMBL" id="CAG6539544.1"/>
    </source>
</evidence>
<dbReference type="EMBL" id="HBUE01327609">
    <property type="protein sequence ID" value="CAG6591581.1"/>
    <property type="molecule type" value="Transcribed_RNA"/>
</dbReference>
<dbReference type="EMBL" id="HBUE01220980">
    <property type="protein sequence ID" value="CAG6539544.1"/>
    <property type="molecule type" value="Transcribed_RNA"/>
</dbReference>
<accession>A0A8D8MSV4</accession>